<gene>
    <name evidence="1" type="ORF">DDR33_12715</name>
</gene>
<proteinExistence type="predicted"/>
<accession>A0A2U2PGC5</accession>
<protein>
    <submittedName>
        <fullName evidence="1">Uncharacterized protein</fullName>
    </submittedName>
</protein>
<evidence type="ECO:0000313" key="1">
    <source>
        <dbReference type="EMBL" id="PWG80455.1"/>
    </source>
</evidence>
<dbReference type="RefSeq" id="WP_109416162.1">
    <property type="nucleotide sequence ID" value="NZ_QEAS01000009.1"/>
</dbReference>
<name>A0A2U2PGC5_9SPHI</name>
<reference evidence="1 2" key="1">
    <citation type="submission" date="2018-04" db="EMBL/GenBank/DDBJ databases">
        <title>Pedobacter chongqingensis sp. nov., isolated from a rottenly hemp rope.</title>
        <authorList>
            <person name="Cai Y."/>
        </authorList>
    </citation>
    <scope>NUCLEOTIDE SEQUENCE [LARGE SCALE GENOMIC DNA]</scope>
    <source>
        <strain evidence="1 2">FJ4-8</strain>
    </source>
</reference>
<organism evidence="1 2">
    <name type="scientific">Pararcticibacter amylolyticus</name>
    <dbReference type="NCBI Taxonomy" id="2173175"/>
    <lineage>
        <taxon>Bacteria</taxon>
        <taxon>Pseudomonadati</taxon>
        <taxon>Bacteroidota</taxon>
        <taxon>Sphingobacteriia</taxon>
        <taxon>Sphingobacteriales</taxon>
        <taxon>Sphingobacteriaceae</taxon>
        <taxon>Pararcticibacter</taxon>
    </lineage>
</organism>
<keyword evidence="2" id="KW-1185">Reference proteome</keyword>
<dbReference type="Proteomes" id="UP000245647">
    <property type="component" value="Unassembled WGS sequence"/>
</dbReference>
<dbReference type="AlphaFoldDB" id="A0A2U2PGC5"/>
<dbReference type="EMBL" id="QEAS01000009">
    <property type="protein sequence ID" value="PWG80455.1"/>
    <property type="molecule type" value="Genomic_DNA"/>
</dbReference>
<comment type="caution">
    <text evidence="1">The sequence shown here is derived from an EMBL/GenBank/DDBJ whole genome shotgun (WGS) entry which is preliminary data.</text>
</comment>
<evidence type="ECO:0000313" key="2">
    <source>
        <dbReference type="Proteomes" id="UP000245647"/>
    </source>
</evidence>
<dbReference type="OrthoDB" id="9938479at2"/>
<sequence length="70" mass="7879">MEEPFDISIKLSAGQKDFTVLPEDNGYTLKESGSIVAVLKEQEGRWVFVKGSYTESDAQQVGELIRQRKT</sequence>